<dbReference type="GO" id="GO:0005275">
    <property type="term" value="F:amine transmembrane transporter activity"/>
    <property type="evidence" value="ECO:0007669"/>
    <property type="project" value="TreeGrafter"/>
</dbReference>
<dbReference type="SUPFAM" id="SSF53850">
    <property type="entry name" value="Periplasmic binding protein-like II"/>
    <property type="match status" value="2"/>
</dbReference>
<evidence type="ECO:0000256" key="4">
    <source>
        <dbReference type="ARBA" id="ARBA00023136"/>
    </source>
</evidence>
<evidence type="ECO:0000256" key="3">
    <source>
        <dbReference type="ARBA" id="ARBA00022475"/>
    </source>
</evidence>
<comment type="caution">
    <text evidence="7">The sequence shown here is derived from an EMBL/GenBank/DDBJ whole genome shotgun (WGS) entry which is preliminary data.</text>
</comment>
<feature type="domain" description="ABC-type glycine betaine transport system substrate-binding" evidence="6">
    <location>
        <begin position="199"/>
        <end position="298"/>
    </location>
</feature>
<evidence type="ECO:0000259" key="6">
    <source>
        <dbReference type="Pfam" id="PF04069"/>
    </source>
</evidence>
<accession>A0A939HBS5</accession>
<feature type="domain" description="ABC-type glycine betaine transport system substrate-binding" evidence="6">
    <location>
        <begin position="39"/>
        <end position="179"/>
    </location>
</feature>
<dbReference type="PROSITE" id="PS51257">
    <property type="entry name" value="PROKAR_LIPOPROTEIN"/>
    <property type="match status" value="1"/>
</dbReference>
<dbReference type="PANTHER" id="PTHR47737">
    <property type="entry name" value="GLYCINE BETAINE/PROLINE BETAINE TRANSPORT SYSTEM PERMEASE PROTEIN PROW"/>
    <property type="match status" value="1"/>
</dbReference>
<dbReference type="EMBL" id="JAFNJU010000004">
    <property type="protein sequence ID" value="MBO1264695.1"/>
    <property type="molecule type" value="Genomic_DNA"/>
</dbReference>
<dbReference type="RefSeq" id="WP_207599212.1">
    <property type="nucleotide sequence ID" value="NZ_JAFNJU010000004.1"/>
</dbReference>
<keyword evidence="2" id="KW-0813">Transport</keyword>
<dbReference type="Proteomes" id="UP000664218">
    <property type="component" value="Unassembled WGS sequence"/>
</dbReference>
<dbReference type="GO" id="GO:0015871">
    <property type="term" value="P:choline transport"/>
    <property type="evidence" value="ECO:0007669"/>
    <property type="project" value="TreeGrafter"/>
</dbReference>
<proteinExistence type="predicted"/>
<keyword evidence="8" id="KW-1185">Reference proteome</keyword>
<feature type="signal peptide" evidence="5">
    <location>
        <begin position="1"/>
        <end position="27"/>
    </location>
</feature>
<dbReference type="Gene3D" id="3.10.105.10">
    <property type="entry name" value="Dipeptide-binding Protein, Domain 3"/>
    <property type="match status" value="1"/>
</dbReference>
<evidence type="ECO:0000256" key="1">
    <source>
        <dbReference type="ARBA" id="ARBA00004236"/>
    </source>
</evidence>
<dbReference type="PANTHER" id="PTHR47737:SF1">
    <property type="entry name" value="GLYCINE BETAINE_PROLINE BETAINE TRANSPORT SYSTEM PERMEASE PROTEIN PROW"/>
    <property type="match status" value="1"/>
</dbReference>
<evidence type="ECO:0000313" key="7">
    <source>
        <dbReference type="EMBL" id="MBO1264695.1"/>
    </source>
</evidence>
<evidence type="ECO:0000256" key="5">
    <source>
        <dbReference type="SAM" id="SignalP"/>
    </source>
</evidence>
<dbReference type="InterPro" id="IPR007210">
    <property type="entry name" value="ABC_Gly_betaine_transp_sub-bd"/>
</dbReference>
<protein>
    <submittedName>
        <fullName evidence="7">Glycine/betaine ABC transporter</fullName>
    </submittedName>
</protein>
<name>A0A939HBS5_9CLOT</name>
<gene>
    <name evidence="7" type="ORF">J3A84_06595</name>
</gene>
<dbReference type="GO" id="GO:0043190">
    <property type="term" value="C:ATP-binding cassette (ABC) transporter complex"/>
    <property type="evidence" value="ECO:0007669"/>
    <property type="project" value="InterPro"/>
</dbReference>
<comment type="subcellular location">
    <subcellularLocation>
        <location evidence="1">Cell membrane</location>
    </subcellularLocation>
</comment>
<keyword evidence="4" id="KW-0472">Membrane</keyword>
<reference evidence="7" key="1">
    <citation type="submission" date="2021-03" db="EMBL/GenBank/DDBJ databases">
        <title>Proteiniclasticum marinus sp. nov., isolated from tidal flat sediment.</title>
        <authorList>
            <person name="Namirimu T."/>
            <person name="Yang J.-A."/>
            <person name="Yang S.-H."/>
            <person name="Kim Y.-J."/>
            <person name="Kwon K.K."/>
        </authorList>
    </citation>
    <scope>NUCLEOTIDE SEQUENCE</scope>
    <source>
        <strain evidence="7">SCR006</strain>
    </source>
</reference>
<dbReference type="AlphaFoldDB" id="A0A939HBS5"/>
<dbReference type="GO" id="GO:0015226">
    <property type="term" value="F:carnitine transmembrane transporter activity"/>
    <property type="evidence" value="ECO:0007669"/>
    <property type="project" value="TreeGrafter"/>
</dbReference>
<evidence type="ECO:0000313" key="8">
    <source>
        <dbReference type="Proteomes" id="UP000664218"/>
    </source>
</evidence>
<dbReference type="GO" id="GO:0031460">
    <property type="term" value="P:glycine betaine transport"/>
    <property type="evidence" value="ECO:0007669"/>
    <property type="project" value="TreeGrafter"/>
</dbReference>
<feature type="chain" id="PRO_5037850303" evidence="5">
    <location>
        <begin position="28"/>
        <end position="301"/>
    </location>
</feature>
<keyword evidence="5" id="KW-0732">Signal</keyword>
<dbReference type="Gene3D" id="3.40.190.100">
    <property type="entry name" value="Glycine betaine-binding periplasmic protein, domain 2"/>
    <property type="match status" value="1"/>
</dbReference>
<sequence>MLNKKYKKLITASIAAMAIFVAGCSGAAEGEDPASGETSLGEQLDYTITGIDAGAGVVRSAEEAVEAYGLEYTVQTSSGAAMTQALSDAIENEEPIIVTGWNPHWKFSKYDLKYLEDPKGSFGEAENIHTIARLGLEEDMPEAYQVLDNFYWEGSDMEDVMVQINEGGEPEEVAREWVDNNQEKVSVWTEGVEAVDGQEINLAYVAWDTEIASTNVIGTVLGDLGYDVTLTQVENGPMWEAVASAKTDAIVAAWLPGTHGDHYEKFEAEIDDLGPNLEGAAIGLIVPAYMDIDSIEDLIED</sequence>
<dbReference type="Pfam" id="PF04069">
    <property type="entry name" value="OpuAC"/>
    <property type="match status" value="2"/>
</dbReference>
<keyword evidence="3" id="KW-1003">Cell membrane</keyword>
<evidence type="ECO:0000256" key="2">
    <source>
        <dbReference type="ARBA" id="ARBA00022448"/>
    </source>
</evidence>
<organism evidence="7 8">
    <name type="scientific">Proteiniclasticum aestuarii</name>
    <dbReference type="NCBI Taxonomy" id="2817862"/>
    <lineage>
        <taxon>Bacteria</taxon>
        <taxon>Bacillati</taxon>
        <taxon>Bacillota</taxon>
        <taxon>Clostridia</taxon>
        <taxon>Eubacteriales</taxon>
        <taxon>Clostridiaceae</taxon>
        <taxon>Proteiniclasticum</taxon>
    </lineage>
</organism>